<dbReference type="STRING" id="637905.SVI_2428"/>
<dbReference type="Proteomes" id="UP000002350">
    <property type="component" value="Chromosome"/>
</dbReference>
<protein>
    <recommendedName>
        <fullName evidence="3">HEPN domain-containing protein</fullName>
    </recommendedName>
</protein>
<dbReference type="eggNOG" id="ENOG5032J4X">
    <property type="taxonomic scope" value="Bacteria"/>
</dbReference>
<dbReference type="HOGENOM" id="CLU_1255246_0_0_6"/>
<dbReference type="EMBL" id="AP011177">
    <property type="protein sequence ID" value="BAJ02399.1"/>
    <property type="molecule type" value="Genomic_DNA"/>
</dbReference>
<dbReference type="KEGG" id="svo:SVI_2428"/>
<sequence length="220" mass="25275">MALLHIIIHNFSPLSKALCLYSNLVFSMDNVKYLKIMDKDKEIGKIPDSGDPIENVKRYTQFLKDENIFVKLSQTKLMFKQARSFAKIAKDIHSKSLFKPPFDHEASAPFVVNSAFACEMYLKALQSVYGEPEGIHNLSQLFKHLPNKLKDKVNKLTKEKSITFQLNNKTLFKDHLKTISNAFIDWRYIYEKDSATVNLSVILLILTVLDTLACNEIKQT</sequence>
<keyword evidence="2" id="KW-1185">Reference proteome</keyword>
<evidence type="ECO:0000313" key="1">
    <source>
        <dbReference type="EMBL" id="BAJ02399.1"/>
    </source>
</evidence>
<dbReference type="Gene3D" id="1.20.120.330">
    <property type="entry name" value="Nucleotidyltransferases domain 2"/>
    <property type="match status" value="1"/>
</dbReference>
<name>D4ZL50_SHEVD</name>
<reference evidence="2" key="1">
    <citation type="journal article" date="2010" name="Mol. Biosyst.">
        <title>Complete genome sequence and comparative analysis of Shewanella violacea, a psychrophilic and piezophilic bacterium from deep sea floor sediments.</title>
        <authorList>
            <person name="Aono E."/>
            <person name="Baba T."/>
            <person name="Ara T."/>
            <person name="Nishi T."/>
            <person name="Nakamichi T."/>
            <person name="Inamoto E."/>
            <person name="Toyonaga H."/>
            <person name="Hasegawa M."/>
            <person name="Takai Y."/>
            <person name="Okumura Y."/>
            <person name="Baba M."/>
            <person name="Tomita M."/>
            <person name="Kato C."/>
            <person name="Oshima T."/>
            <person name="Nakasone K."/>
            <person name="Mori H."/>
        </authorList>
    </citation>
    <scope>NUCLEOTIDE SEQUENCE [LARGE SCALE GENOMIC DNA]</scope>
    <source>
        <strain evidence="2">JCM 10179 / CIP 106290 / LMG 19151 / DSS12</strain>
    </source>
</reference>
<evidence type="ECO:0008006" key="3">
    <source>
        <dbReference type="Google" id="ProtNLM"/>
    </source>
</evidence>
<proteinExistence type="predicted"/>
<gene>
    <name evidence="1" type="ordered locus">SVI_2428</name>
</gene>
<dbReference type="AlphaFoldDB" id="D4ZL50"/>
<accession>D4ZL50</accession>
<organism evidence="1 2">
    <name type="scientific">Shewanella violacea (strain JCM 10179 / CIP 106290 / LMG 19151 / DSS12)</name>
    <dbReference type="NCBI Taxonomy" id="637905"/>
    <lineage>
        <taxon>Bacteria</taxon>
        <taxon>Pseudomonadati</taxon>
        <taxon>Pseudomonadota</taxon>
        <taxon>Gammaproteobacteria</taxon>
        <taxon>Alteromonadales</taxon>
        <taxon>Shewanellaceae</taxon>
        <taxon>Shewanella</taxon>
    </lineage>
</organism>
<evidence type="ECO:0000313" key="2">
    <source>
        <dbReference type="Proteomes" id="UP000002350"/>
    </source>
</evidence>